<name>A0A0F9BN45_9ZZZZ</name>
<comment type="caution">
    <text evidence="3">The sequence shown here is derived from an EMBL/GenBank/DDBJ whole genome shotgun (WGS) entry which is preliminary data.</text>
</comment>
<evidence type="ECO:0000313" key="3">
    <source>
        <dbReference type="EMBL" id="KKL23265.1"/>
    </source>
</evidence>
<keyword evidence="2" id="KW-1133">Transmembrane helix</keyword>
<organism evidence="3">
    <name type="scientific">marine sediment metagenome</name>
    <dbReference type="NCBI Taxonomy" id="412755"/>
    <lineage>
        <taxon>unclassified sequences</taxon>
        <taxon>metagenomes</taxon>
        <taxon>ecological metagenomes</taxon>
    </lineage>
</organism>
<feature type="transmembrane region" description="Helical" evidence="2">
    <location>
        <begin position="415"/>
        <end position="438"/>
    </location>
</feature>
<reference evidence="3" key="1">
    <citation type="journal article" date="2015" name="Nature">
        <title>Complex archaea that bridge the gap between prokaryotes and eukaryotes.</title>
        <authorList>
            <person name="Spang A."/>
            <person name="Saw J.H."/>
            <person name="Jorgensen S.L."/>
            <person name="Zaremba-Niedzwiedzka K."/>
            <person name="Martijn J."/>
            <person name="Lind A.E."/>
            <person name="van Eijk R."/>
            <person name="Schleper C."/>
            <person name="Guy L."/>
            <person name="Ettema T.J."/>
        </authorList>
    </citation>
    <scope>NUCLEOTIDE SEQUENCE</scope>
</reference>
<feature type="region of interest" description="Disordered" evidence="1">
    <location>
        <begin position="1"/>
        <end position="45"/>
    </location>
</feature>
<feature type="transmembrane region" description="Helical" evidence="2">
    <location>
        <begin position="480"/>
        <end position="500"/>
    </location>
</feature>
<sequence>EANTRAKEQRLELPFPDEETEPRRFGATGSLAEAEARRVAGTVVRPQRGPGGRIFLPEAPEPPLEDVITSAEVEGLDAPIGAPKETFGQRATIVGTRRVAGETFGTEPRIPGTDFTFNELERAAGALFPELSIQLTEGTNIVQAVAESAQLDPQGFIDALVAKGRTSQTDVLLKTLFQNITDRDIGQLFGDPSPGEEELDRLVDLAFPGMTAVQLDGLEDEQLLRALRTGGRTDAKSRVLEEMGVSPEARRDLLRLQDVVVPVDGVRKLVTQEVETGRIFDQDGRQIGSYNPVTLEVSELPVESMMKDHWDAVVLNSIGAWDNIKGAFFTIMPNLMFPDPFDLEDPSKATPGRREELIQMSERNRKLRDEFRVKGNESRREFQVLVDKHPEWQPRTKEWAEGILQHPRLAFDRNYWIYEFASIVPYLVASVGAAGITAALTKSPALAAVAGAAVMVPVESGAIVGELIDNGVNEKQAAEIALVAGVIIGAMEGLGKIPLFKRLSPLLFRKARDEIVRETIRLTLA</sequence>
<keyword evidence="2" id="KW-0472">Membrane</keyword>
<protein>
    <submittedName>
        <fullName evidence="3">Uncharacterized protein</fullName>
    </submittedName>
</protein>
<accession>A0A0F9BN45</accession>
<dbReference type="EMBL" id="LAZR01037037">
    <property type="protein sequence ID" value="KKL23265.1"/>
    <property type="molecule type" value="Genomic_DNA"/>
</dbReference>
<evidence type="ECO:0000256" key="1">
    <source>
        <dbReference type="SAM" id="MobiDB-lite"/>
    </source>
</evidence>
<keyword evidence="2" id="KW-0812">Transmembrane</keyword>
<evidence type="ECO:0000256" key="2">
    <source>
        <dbReference type="SAM" id="Phobius"/>
    </source>
</evidence>
<feature type="non-terminal residue" evidence="3">
    <location>
        <position position="1"/>
    </location>
</feature>
<gene>
    <name evidence="3" type="ORF">LCGC14_2427130</name>
</gene>
<feature type="transmembrane region" description="Helical" evidence="2">
    <location>
        <begin position="445"/>
        <end position="468"/>
    </location>
</feature>
<feature type="non-terminal residue" evidence="3">
    <location>
        <position position="525"/>
    </location>
</feature>
<feature type="compositionally biased region" description="Basic and acidic residues" evidence="1">
    <location>
        <begin position="1"/>
        <end position="11"/>
    </location>
</feature>
<dbReference type="AlphaFoldDB" id="A0A0F9BN45"/>
<proteinExistence type="predicted"/>